<dbReference type="AlphaFoldDB" id="A0A9Q1R5X9"/>
<name>A0A9Q1R5X9_9SOLA</name>
<dbReference type="Proteomes" id="UP001152561">
    <property type="component" value="Unassembled WGS sequence"/>
</dbReference>
<organism evidence="1 2">
    <name type="scientific">Anisodus acutangulus</name>
    <dbReference type="NCBI Taxonomy" id="402998"/>
    <lineage>
        <taxon>Eukaryota</taxon>
        <taxon>Viridiplantae</taxon>
        <taxon>Streptophyta</taxon>
        <taxon>Embryophyta</taxon>
        <taxon>Tracheophyta</taxon>
        <taxon>Spermatophyta</taxon>
        <taxon>Magnoliopsida</taxon>
        <taxon>eudicotyledons</taxon>
        <taxon>Gunneridae</taxon>
        <taxon>Pentapetalae</taxon>
        <taxon>asterids</taxon>
        <taxon>lamiids</taxon>
        <taxon>Solanales</taxon>
        <taxon>Solanaceae</taxon>
        <taxon>Solanoideae</taxon>
        <taxon>Hyoscyameae</taxon>
        <taxon>Anisodus</taxon>
    </lineage>
</organism>
<reference evidence="2" key="1">
    <citation type="journal article" date="2023" name="Proc. Natl. Acad. Sci. U.S.A.">
        <title>Genomic and structural basis for evolution of tropane alkaloid biosynthesis.</title>
        <authorList>
            <person name="Wanga Y.-J."/>
            <person name="Taina T."/>
            <person name="Yua J.-Y."/>
            <person name="Lia J."/>
            <person name="Xua B."/>
            <person name="Chenc J."/>
            <person name="D'Auriad J.C."/>
            <person name="Huanga J.-P."/>
            <person name="Huanga S.-X."/>
        </authorList>
    </citation>
    <scope>NUCLEOTIDE SEQUENCE [LARGE SCALE GENOMIC DNA]</scope>
    <source>
        <strain evidence="2">cv. KIB-2019</strain>
    </source>
</reference>
<comment type="caution">
    <text evidence="1">The sequence shown here is derived from an EMBL/GenBank/DDBJ whole genome shotgun (WGS) entry which is preliminary data.</text>
</comment>
<evidence type="ECO:0000313" key="2">
    <source>
        <dbReference type="Proteomes" id="UP001152561"/>
    </source>
</evidence>
<accession>A0A9Q1R5X9</accession>
<sequence>MCNTPTVVVEDLVASVKLSIDHLSEVTTKAKGYRKGAVAKSKSEQTNTSPSLKTNIEDVVLCIIQEGARERLPPPLRSTVVQGTIVSPLIQEEPRTIDNSFFPQVVVASEGESTS</sequence>
<proteinExistence type="predicted"/>
<gene>
    <name evidence="1" type="ORF">K7X08_026324</name>
</gene>
<evidence type="ECO:0000313" key="1">
    <source>
        <dbReference type="EMBL" id="KAJ8539935.1"/>
    </source>
</evidence>
<protein>
    <submittedName>
        <fullName evidence="1">Uncharacterized protein</fullName>
    </submittedName>
</protein>
<keyword evidence="2" id="KW-1185">Reference proteome</keyword>
<dbReference type="EMBL" id="JAJAGQ010000016">
    <property type="protein sequence ID" value="KAJ8539935.1"/>
    <property type="molecule type" value="Genomic_DNA"/>
</dbReference>